<name>A0A2K9LTW2_SPISQ</name>
<accession>A0A2K9LTW2</accession>
<evidence type="ECO:0000313" key="18">
    <source>
        <dbReference type="EMBL" id="AUM62509.1"/>
    </source>
</evidence>
<dbReference type="GO" id="GO:0004523">
    <property type="term" value="F:RNA-DNA hybrid ribonuclease activity"/>
    <property type="evidence" value="ECO:0007669"/>
    <property type="project" value="UniProtKB-UniRule"/>
</dbReference>
<reference evidence="18 19" key="1">
    <citation type="submission" date="2017-12" db="EMBL/GenBank/DDBJ databases">
        <title>Complete genome sequence of Spiroplasma monobiae MQ-1 (ATCC 33825).</title>
        <authorList>
            <person name="Tsai Y.-M."/>
            <person name="Lo W.-S."/>
            <person name="Wu P.-S."/>
            <person name="Cho S.-T."/>
            <person name="Kuo C.-H."/>
        </authorList>
    </citation>
    <scope>NUCLEOTIDE SEQUENCE [LARGE SCALE GENOMIC DNA]</scope>
    <source>
        <strain evidence="18 19">MQ-1</strain>
    </source>
</reference>
<comment type="subcellular location">
    <subcellularLocation>
        <location evidence="4 14">Cytoplasm</location>
    </subcellularLocation>
</comment>
<dbReference type="InterPro" id="IPR001352">
    <property type="entry name" value="RNase_HII/HIII"/>
</dbReference>
<dbReference type="KEGG" id="smoo:SMONO_v1c02580"/>
<dbReference type="PANTHER" id="PTHR10954">
    <property type="entry name" value="RIBONUCLEASE H2 SUBUNIT A"/>
    <property type="match status" value="1"/>
</dbReference>
<dbReference type="InterPro" id="IPR024567">
    <property type="entry name" value="RNase_HII/HIII_dom"/>
</dbReference>
<dbReference type="SUPFAM" id="SSF53098">
    <property type="entry name" value="Ribonuclease H-like"/>
    <property type="match status" value="1"/>
</dbReference>
<comment type="function">
    <text evidence="3 14 16">Endonuclease that specifically degrades the RNA of RNA-DNA hybrids.</text>
</comment>
<evidence type="ECO:0000256" key="10">
    <source>
        <dbReference type="ARBA" id="ARBA00022723"/>
    </source>
</evidence>
<evidence type="ECO:0000256" key="15">
    <source>
        <dbReference type="PROSITE-ProRule" id="PRU01319"/>
    </source>
</evidence>
<dbReference type="GO" id="GO:0032299">
    <property type="term" value="C:ribonuclease H2 complex"/>
    <property type="evidence" value="ECO:0007669"/>
    <property type="project" value="TreeGrafter"/>
</dbReference>
<evidence type="ECO:0000259" key="17">
    <source>
        <dbReference type="PROSITE" id="PS51975"/>
    </source>
</evidence>
<evidence type="ECO:0000256" key="13">
    <source>
        <dbReference type="ARBA" id="ARBA00023211"/>
    </source>
</evidence>
<dbReference type="GO" id="GO:0003723">
    <property type="term" value="F:RNA binding"/>
    <property type="evidence" value="ECO:0007669"/>
    <property type="project" value="UniProtKB-UniRule"/>
</dbReference>
<evidence type="ECO:0000256" key="16">
    <source>
        <dbReference type="RuleBase" id="RU003515"/>
    </source>
</evidence>
<dbReference type="GO" id="GO:0005737">
    <property type="term" value="C:cytoplasm"/>
    <property type="evidence" value="ECO:0007669"/>
    <property type="project" value="UniProtKB-SubCell"/>
</dbReference>
<dbReference type="EC" id="3.1.26.4" evidence="6 14"/>
<feature type="domain" description="RNase H type-2" evidence="17">
    <location>
        <begin position="20"/>
        <end position="209"/>
    </location>
</feature>
<evidence type="ECO:0000256" key="9">
    <source>
        <dbReference type="ARBA" id="ARBA00022722"/>
    </source>
</evidence>
<dbReference type="RefSeq" id="WP_101780565.1">
    <property type="nucleotide sequence ID" value="NZ_CP025543.1"/>
</dbReference>
<comment type="catalytic activity">
    <reaction evidence="1 14 15 16">
        <text>Endonucleolytic cleavage to 5'-phosphomonoester.</text>
        <dbReference type="EC" id="3.1.26.4"/>
    </reaction>
</comment>
<keyword evidence="19" id="KW-1185">Reference proteome</keyword>
<evidence type="ECO:0000256" key="4">
    <source>
        <dbReference type="ARBA" id="ARBA00004496"/>
    </source>
</evidence>
<evidence type="ECO:0000256" key="11">
    <source>
        <dbReference type="ARBA" id="ARBA00022759"/>
    </source>
</evidence>
<dbReference type="HAMAP" id="MF_00052_B">
    <property type="entry name" value="RNase_HII_B"/>
    <property type="match status" value="1"/>
</dbReference>
<evidence type="ECO:0000256" key="3">
    <source>
        <dbReference type="ARBA" id="ARBA00004065"/>
    </source>
</evidence>
<evidence type="ECO:0000256" key="5">
    <source>
        <dbReference type="ARBA" id="ARBA00007383"/>
    </source>
</evidence>
<comment type="cofactor">
    <cofactor evidence="14 15">
        <name>Mn(2+)</name>
        <dbReference type="ChEBI" id="CHEBI:29035"/>
    </cofactor>
    <cofactor evidence="14 15">
        <name>Mg(2+)</name>
        <dbReference type="ChEBI" id="CHEBI:18420"/>
    </cofactor>
    <text evidence="14 15">Manganese or magnesium. Binds 1 divalent metal ion per monomer in the absence of substrate. May bind a second metal ion after substrate binding.</text>
</comment>
<dbReference type="OrthoDB" id="9803420at2"/>
<dbReference type="Proteomes" id="UP000234790">
    <property type="component" value="Chromosome"/>
</dbReference>
<dbReference type="PANTHER" id="PTHR10954:SF18">
    <property type="entry name" value="RIBONUCLEASE HII"/>
    <property type="match status" value="1"/>
</dbReference>
<sequence>MIENQRYLFDQKIRIENDVILISGSDEVGRGAMAGPIVVASAILKPEYNNPKIKDSKLLNEKQREELYEEIKANCVAYSICEYDSKFVDDNNPKKTSQIGMIESIKKLKIKPDICLIDGENIELEDYKCLQVIKGDNLSITIGAASILAKVYRDRIMNNYHLEYPQYNFINHKGYCTKDHQERVKQFGVLDIHRLSYKPIKFLKEKQNEL</sequence>
<feature type="binding site" evidence="14 15">
    <location>
        <position position="118"/>
    </location>
    <ligand>
        <name>a divalent metal cation</name>
        <dbReference type="ChEBI" id="CHEBI:60240"/>
    </ligand>
</feature>
<protein>
    <recommendedName>
        <fullName evidence="7 14">Ribonuclease HII</fullName>
        <shortName evidence="14">RNase HII</shortName>
        <ecNumber evidence="6 14">3.1.26.4</ecNumber>
    </recommendedName>
</protein>
<keyword evidence="11 14" id="KW-0255">Endonuclease</keyword>
<evidence type="ECO:0000256" key="12">
    <source>
        <dbReference type="ARBA" id="ARBA00022801"/>
    </source>
</evidence>
<keyword evidence="12 14" id="KW-0378">Hydrolase</keyword>
<gene>
    <name evidence="14 18" type="primary">rnhB</name>
    <name evidence="18" type="ORF">SMONO_v1c02580</name>
</gene>
<keyword evidence="9 14" id="KW-0540">Nuclease</keyword>
<dbReference type="Pfam" id="PF01351">
    <property type="entry name" value="RNase_HII"/>
    <property type="match status" value="1"/>
</dbReference>
<feature type="binding site" evidence="14 15">
    <location>
        <position position="26"/>
    </location>
    <ligand>
        <name>a divalent metal cation</name>
        <dbReference type="ChEBI" id="CHEBI:60240"/>
    </ligand>
</feature>
<comment type="similarity">
    <text evidence="5 14 16">Belongs to the RNase HII family.</text>
</comment>
<dbReference type="NCBIfam" id="NF000595">
    <property type="entry name" value="PRK00015.1-3"/>
    <property type="match status" value="1"/>
</dbReference>
<evidence type="ECO:0000313" key="19">
    <source>
        <dbReference type="Proteomes" id="UP000234790"/>
    </source>
</evidence>
<dbReference type="PROSITE" id="PS51975">
    <property type="entry name" value="RNASE_H_2"/>
    <property type="match status" value="1"/>
</dbReference>
<dbReference type="GO" id="GO:0030145">
    <property type="term" value="F:manganese ion binding"/>
    <property type="evidence" value="ECO:0007669"/>
    <property type="project" value="UniProtKB-UniRule"/>
</dbReference>
<dbReference type="InterPro" id="IPR012337">
    <property type="entry name" value="RNaseH-like_sf"/>
</dbReference>
<dbReference type="InterPro" id="IPR036397">
    <property type="entry name" value="RNaseH_sf"/>
</dbReference>
<dbReference type="GO" id="GO:0043137">
    <property type="term" value="P:DNA replication, removal of RNA primer"/>
    <property type="evidence" value="ECO:0007669"/>
    <property type="project" value="TreeGrafter"/>
</dbReference>
<dbReference type="Gene3D" id="3.30.420.10">
    <property type="entry name" value="Ribonuclease H-like superfamily/Ribonuclease H"/>
    <property type="match status" value="1"/>
</dbReference>
<dbReference type="InterPro" id="IPR022898">
    <property type="entry name" value="RNase_HII"/>
</dbReference>
<organism evidence="18 19">
    <name type="scientific">Spiroplasma monobiae MQ-1</name>
    <dbReference type="NCBI Taxonomy" id="1336748"/>
    <lineage>
        <taxon>Bacteria</taxon>
        <taxon>Bacillati</taxon>
        <taxon>Mycoplasmatota</taxon>
        <taxon>Mollicutes</taxon>
        <taxon>Entomoplasmatales</taxon>
        <taxon>Spiroplasmataceae</taxon>
        <taxon>Spiroplasma</taxon>
    </lineage>
</organism>
<dbReference type="GO" id="GO:0006298">
    <property type="term" value="P:mismatch repair"/>
    <property type="evidence" value="ECO:0007669"/>
    <property type="project" value="TreeGrafter"/>
</dbReference>
<evidence type="ECO:0000256" key="8">
    <source>
        <dbReference type="ARBA" id="ARBA00022490"/>
    </source>
</evidence>
<feature type="binding site" evidence="14 15">
    <location>
        <position position="27"/>
    </location>
    <ligand>
        <name>a divalent metal cation</name>
        <dbReference type="ChEBI" id="CHEBI:60240"/>
    </ligand>
</feature>
<keyword evidence="13 14" id="KW-0464">Manganese</keyword>
<evidence type="ECO:0000256" key="2">
    <source>
        <dbReference type="ARBA" id="ARBA00001946"/>
    </source>
</evidence>
<dbReference type="AlphaFoldDB" id="A0A2K9LTW2"/>
<keyword evidence="10 14" id="KW-0479">Metal-binding</keyword>
<proteinExistence type="inferred from homology"/>
<evidence type="ECO:0000256" key="1">
    <source>
        <dbReference type="ARBA" id="ARBA00000077"/>
    </source>
</evidence>
<evidence type="ECO:0000256" key="6">
    <source>
        <dbReference type="ARBA" id="ARBA00012180"/>
    </source>
</evidence>
<evidence type="ECO:0000256" key="14">
    <source>
        <dbReference type="HAMAP-Rule" id="MF_00052"/>
    </source>
</evidence>
<keyword evidence="8 14" id="KW-0963">Cytoplasm</keyword>
<comment type="cofactor">
    <cofactor evidence="2">
        <name>Mg(2+)</name>
        <dbReference type="ChEBI" id="CHEBI:18420"/>
    </cofactor>
</comment>
<evidence type="ECO:0000256" key="7">
    <source>
        <dbReference type="ARBA" id="ARBA00019179"/>
    </source>
</evidence>
<dbReference type="CDD" id="cd07182">
    <property type="entry name" value="RNase_HII_bacteria_HII_like"/>
    <property type="match status" value="1"/>
</dbReference>
<dbReference type="EMBL" id="CP025543">
    <property type="protein sequence ID" value="AUM62509.1"/>
    <property type="molecule type" value="Genomic_DNA"/>
</dbReference>